<protein>
    <submittedName>
        <fullName evidence="9">Tellurite resistance protein permease</fullName>
    </submittedName>
</protein>
<dbReference type="GO" id="GO:0005886">
    <property type="term" value="C:plasma membrane"/>
    <property type="evidence" value="ECO:0007669"/>
    <property type="project" value="UniProtKB-SubCell"/>
</dbReference>
<feature type="transmembrane region" description="Helical" evidence="8">
    <location>
        <begin position="262"/>
        <end position="282"/>
    </location>
</feature>
<dbReference type="RefSeq" id="WP_143417576.1">
    <property type="nucleotide sequence ID" value="NZ_VJXR01000010.1"/>
</dbReference>
<comment type="similarity">
    <text evidence="2">Belongs to the tellurite-resistance/dicarboxylate transporter (TDT) family.</text>
</comment>
<keyword evidence="10" id="KW-1185">Reference proteome</keyword>
<evidence type="ECO:0000256" key="4">
    <source>
        <dbReference type="ARBA" id="ARBA00022475"/>
    </source>
</evidence>
<gene>
    <name evidence="9" type="ORF">FJ693_05760</name>
</gene>
<feature type="transmembrane region" description="Helical" evidence="8">
    <location>
        <begin position="91"/>
        <end position="110"/>
    </location>
</feature>
<feature type="transmembrane region" description="Helical" evidence="8">
    <location>
        <begin position="224"/>
        <end position="242"/>
    </location>
</feature>
<feature type="transmembrane region" description="Helical" evidence="8">
    <location>
        <begin position="116"/>
        <end position="135"/>
    </location>
</feature>
<evidence type="ECO:0000256" key="5">
    <source>
        <dbReference type="ARBA" id="ARBA00022692"/>
    </source>
</evidence>
<dbReference type="Pfam" id="PF03595">
    <property type="entry name" value="SLAC1"/>
    <property type="match status" value="1"/>
</dbReference>
<feature type="transmembrane region" description="Helical" evidence="8">
    <location>
        <begin position="183"/>
        <end position="212"/>
    </location>
</feature>
<evidence type="ECO:0000256" key="3">
    <source>
        <dbReference type="ARBA" id="ARBA00022448"/>
    </source>
</evidence>
<feature type="transmembrane region" description="Helical" evidence="8">
    <location>
        <begin position="294"/>
        <end position="315"/>
    </location>
</feature>
<proteinExistence type="inferred from homology"/>
<evidence type="ECO:0000256" key="7">
    <source>
        <dbReference type="ARBA" id="ARBA00023136"/>
    </source>
</evidence>
<feature type="transmembrane region" description="Helical" evidence="8">
    <location>
        <begin position="50"/>
        <end position="71"/>
    </location>
</feature>
<organism evidence="9 10">
    <name type="scientific">Georgenia yuyongxinii</name>
    <dbReference type="NCBI Taxonomy" id="2589797"/>
    <lineage>
        <taxon>Bacteria</taxon>
        <taxon>Bacillati</taxon>
        <taxon>Actinomycetota</taxon>
        <taxon>Actinomycetes</taxon>
        <taxon>Micrococcales</taxon>
        <taxon>Bogoriellaceae</taxon>
        <taxon>Georgenia</taxon>
    </lineage>
</organism>
<reference evidence="9 10" key="1">
    <citation type="submission" date="2019-07" db="EMBL/GenBank/DDBJ databases">
        <title>Georgenia wutianyii sp. nov. and Georgenia *** sp. nov. isolated from plateau pika (Ochotona curzoniae) in the Qinghai-Tibet plateau of China.</title>
        <authorList>
            <person name="Tian Z."/>
        </authorList>
    </citation>
    <scope>NUCLEOTIDE SEQUENCE [LARGE SCALE GENOMIC DNA]</scope>
    <source>
        <strain evidence="9 10">Z446</strain>
    </source>
</reference>
<dbReference type="EMBL" id="VJXR01000010">
    <property type="protein sequence ID" value="TRW46432.1"/>
    <property type="molecule type" value="Genomic_DNA"/>
</dbReference>
<dbReference type="InterPro" id="IPR004695">
    <property type="entry name" value="SLAC1/Mae1/Ssu1/TehA"/>
</dbReference>
<dbReference type="InterPro" id="IPR051629">
    <property type="entry name" value="Sulfite_efflux_TDT"/>
</dbReference>
<evidence type="ECO:0000256" key="8">
    <source>
        <dbReference type="SAM" id="Phobius"/>
    </source>
</evidence>
<sequence>MATALAAGSSAGGLLDRVRTAVRGLAPGYFALVMGSGIISVGMRLEGFELLSGFLLVICAVTYVVLVSLTVARLGWYRADIAQDFGDARRAFGFFTFVAGTNVLGVRVAMDGHVAWTTALLLLSVAGWLVLGYVVPWTAVLGRTTRPVVATANGTWFIWVVGSQSVAVASASLQPVLTAQRDLLALLSIVSWSVGIFLYAAAGVIVALRMLLYELRPVDLTPPYWVAMGACAITVLAGARIVEMADAPMVNATRGLVAGLSVVFWAFATWLIPPLVAAGVWRHGRHRVPLTYDATLWSIVFPLGMYAVAGIYLGQADQLPIVGAIGAVELWVAFAVWGAVFAAMIVHLWRTVARTDSRADVTATVKV</sequence>
<dbReference type="GO" id="GO:0000319">
    <property type="term" value="F:sulfite transmembrane transporter activity"/>
    <property type="evidence" value="ECO:0007669"/>
    <property type="project" value="TreeGrafter"/>
</dbReference>
<dbReference type="InterPro" id="IPR038665">
    <property type="entry name" value="Voltage-dep_anion_channel_sf"/>
</dbReference>
<dbReference type="Proteomes" id="UP000318693">
    <property type="component" value="Unassembled WGS sequence"/>
</dbReference>
<accession>A0A552WUH0</accession>
<dbReference type="PANTHER" id="PTHR31686">
    <property type="match status" value="1"/>
</dbReference>
<dbReference type="CDD" id="cd09319">
    <property type="entry name" value="TDT_like_1"/>
    <property type="match status" value="1"/>
</dbReference>
<name>A0A552WUH0_9MICO</name>
<keyword evidence="7 8" id="KW-0472">Membrane</keyword>
<keyword evidence="5 8" id="KW-0812">Transmembrane</keyword>
<keyword evidence="6 8" id="KW-1133">Transmembrane helix</keyword>
<dbReference type="Gene3D" id="1.50.10.150">
    <property type="entry name" value="Voltage-dependent anion channel"/>
    <property type="match status" value="1"/>
</dbReference>
<keyword evidence="3" id="KW-0813">Transport</keyword>
<feature type="transmembrane region" description="Helical" evidence="8">
    <location>
        <begin position="156"/>
        <end position="177"/>
    </location>
</feature>
<dbReference type="PANTHER" id="PTHR31686:SF1">
    <property type="entry name" value="SULFITE EFFLUX PUMP SSU1"/>
    <property type="match status" value="1"/>
</dbReference>
<comment type="caution">
    <text evidence="9">The sequence shown here is derived from an EMBL/GenBank/DDBJ whole genome shotgun (WGS) entry which is preliminary data.</text>
</comment>
<evidence type="ECO:0000256" key="6">
    <source>
        <dbReference type="ARBA" id="ARBA00022989"/>
    </source>
</evidence>
<keyword evidence="4" id="KW-1003">Cell membrane</keyword>
<comment type="subcellular location">
    <subcellularLocation>
        <location evidence="1">Cell membrane</location>
        <topology evidence="1">Multi-pass membrane protein</topology>
    </subcellularLocation>
</comment>
<feature type="transmembrane region" description="Helical" evidence="8">
    <location>
        <begin position="321"/>
        <end position="349"/>
    </location>
</feature>
<dbReference type="AlphaFoldDB" id="A0A552WUH0"/>
<evidence type="ECO:0000256" key="1">
    <source>
        <dbReference type="ARBA" id="ARBA00004651"/>
    </source>
</evidence>
<evidence type="ECO:0000313" key="10">
    <source>
        <dbReference type="Proteomes" id="UP000318693"/>
    </source>
</evidence>
<evidence type="ECO:0000313" key="9">
    <source>
        <dbReference type="EMBL" id="TRW46432.1"/>
    </source>
</evidence>
<evidence type="ECO:0000256" key="2">
    <source>
        <dbReference type="ARBA" id="ARBA00008566"/>
    </source>
</evidence>